<evidence type="ECO:0000256" key="5">
    <source>
        <dbReference type="SAM" id="MobiDB-lite"/>
    </source>
</evidence>
<keyword evidence="3 6" id="KW-1133">Transmembrane helix</keyword>
<name>R7S2Q2_PUNST</name>
<evidence type="ECO:0000256" key="1">
    <source>
        <dbReference type="ARBA" id="ARBA00004141"/>
    </source>
</evidence>
<dbReference type="InterPro" id="IPR003689">
    <property type="entry name" value="ZIP"/>
</dbReference>
<evidence type="ECO:0000256" key="2">
    <source>
        <dbReference type="ARBA" id="ARBA00022692"/>
    </source>
</evidence>
<dbReference type="KEGG" id="psq:PUNSTDRAFT_146456"/>
<reference evidence="8" key="1">
    <citation type="journal article" date="2012" name="Science">
        <title>The Paleozoic origin of enzymatic lignin decomposition reconstructed from 31 fungal genomes.</title>
        <authorList>
            <person name="Floudas D."/>
            <person name="Binder M."/>
            <person name="Riley R."/>
            <person name="Barry K."/>
            <person name="Blanchette R.A."/>
            <person name="Henrissat B."/>
            <person name="Martinez A.T."/>
            <person name="Otillar R."/>
            <person name="Spatafora J.W."/>
            <person name="Yadav J.S."/>
            <person name="Aerts A."/>
            <person name="Benoit I."/>
            <person name="Boyd A."/>
            <person name="Carlson A."/>
            <person name="Copeland A."/>
            <person name="Coutinho P.M."/>
            <person name="de Vries R.P."/>
            <person name="Ferreira P."/>
            <person name="Findley K."/>
            <person name="Foster B."/>
            <person name="Gaskell J."/>
            <person name="Glotzer D."/>
            <person name="Gorecki P."/>
            <person name="Heitman J."/>
            <person name="Hesse C."/>
            <person name="Hori C."/>
            <person name="Igarashi K."/>
            <person name="Jurgens J.A."/>
            <person name="Kallen N."/>
            <person name="Kersten P."/>
            <person name="Kohler A."/>
            <person name="Kuees U."/>
            <person name="Kumar T.K.A."/>
            <person name="Kuo A."/>
            <person name="LaButti K."/>
            <person name="Larrondo L.F."/>
            <person name="Lindquist E."/>
            <person name="Ling A."/>
            <person name="Lombard V."/>
            <person name="Lucas S."/>
            <person name="Lundell T."/>
            <person name="Martin R."/>
            <person name="McLaughlin D.J."/>
            <person name="Morgenstern I."/>
            <person name="Morin E."/>
            <person name="Murat C."/>
            <person name="Nagy L.G."/>
            <person name="Nolan M."/>
            <person name="Ohm R.A."/>
            <person name="Patyshakuliyeva A."/>
            <person name="Rokas A."/>
            <person name="Ruiz-Duenas F.J."/>
            <person name="Sabat G."/>
            <person name="Salamov A."/>
            <person name="Samejima M."/>
            <person name="Schmutz J."/>
            <person name="Slot J.C."/>
            <person name="St John F."/>
            <person name="Stenlid J."/>
            <person name="Sun H."/>
            <person name="Sun S."/>
            <person name="Syed K."/>
            <person name="Tsang A."/>
            <person name="Wiebenga A."/>
            <person name="Young D."/>
            <person name="Pisabarro A."/>
            <person name="Eastwood D.C."/>
            <person name="Martin F."/>
            <person name="Cullen D."/>
            <person name="Grigoriev I.V."/>
            <person name="Hibbett D.S."/>
        </authorList>
    </citation>
    <scope>NUCLEOTIDE SEQUENCE [LARGE SCALE GENOMIC DNA]</scope>
    <source>
        <strain evidence="8">HHB-11173 SS5</strain>
    </source>
</reference>
<dbReference type="HOGENOM" id="CLU_027089_2_0_1"/>
<accession>R7S2Q2</accession>
<feature type="transmembrane region" description="Helical" evidence="6">
    <location>
        <begin position="399"/>
        <end position="422"/>
    </location>
</feature>
<proteinExistence type="predicted"/>
<feature type="compositionally biased region" description="Basic residues" evidence="5">
    <location>
        <begin position="141"/>
        <end position="155"/>
    </location>
</feature>
<keyword evidence="2 6" id="KW-0812">Transmembrane</keyword>
<keyword evidence="4 6" id="KW-0472">Membrane</keyword>
<dbReference type="Pfam" id="PF02535">
    <property type="entry name" value="Zip"/>
    <property type="match status" value="2"/>
</dbReference>
<feature type="transmembrane region" description="Helical" evidence="6">
    <location>
        <begin position="96"/>
        <end position="114"/>
    </location>
</feature>
<feature type="region of interest" description="Disordered" evidence="5">
    <location>
        <begin position="337"/>
        <end position="359"/>
    </location>
</feature>
<feature type="transmembrane region" description="Helical" evidence="6">
    <location>
        <begin position="549"/>
        <end position="567"/>
    </location>
</feature>
<feature type="compositionally biased region" description="Basic and acidic residues" evidence="5">
    <location>
        <begin position="130"/>
        <end position="140"/>
    </location>
</feature>
<gene>
    <name evidence="7" type="ORF">PUNSTDRAFT_146456</name>
</gene>
<keyword evidence="8" id="KW-1185">Reference proteome</keyword>
<dbReference type="OMA" id="MDAHLWR"/>
<dbReference type="eggNOG" id="KOG1558">
    <property type="taxonomic scope" value="Eukaryota"/>
</dbReference>
<dbReference type="RefSeq" id="XP_007388288.1">
    <property type="nucleotide sequence ID" value="XM_007388226.1"/>
</dbReference>
<dbReference type="EMBL" id="JH687554">
    <property type="protein sequence ID" value="EIN04493.1"/>
    <property type="molecule type" value="Genomic_DNA"/>
</dbReference>
<protein>
    <submittedName>
        <fullName evidence="7">Zinc/iron permease</fullName>
    </submittedName>
</protein>
<evidence type="ECO:0000256" key="4">
    <source>
        <dbReference type="ARBA" id="ARBA00023136"/>
    </source>
</evidence>
<evidence type="ECO:0000256" key="6">
    <source>
        <dbReference type="SAM" id="Phobius"/>
    </source>
</evidence>
<dbReference type="GO" id="GO:0005385">
    <property type="term" value="F:zinc ion transmembrane transporter activity"/>
    <property type="evidence" value="ECO:0007669"/>
    <property type="project" value="TreeGrafter"/>
</dbReference>
<dbReference type="OrthoDB" id="448280at2759"/>
<feature type="transmembrane region" description="Helical" evidence="6">
    <location>
        <begin position="22"/>
        <end position="41"/>
    </location>
</feature>
<evidence type="ECO:0000313" key="8">
    <source>
        <dbReference type="Proteomes" id="UP000054196"/>
    </source>
</evidence>
<feature type="compositionally biased region" description="Polar residues" evidence="5">
    <location>
        <begin position="177"/>
        <end position="189"/>
    </location>
</feature>
<dbReference type="AlphaFoldDB" id="R7S2Q2"/>
<evidence type="ECO:0000313" key="7">
    <source>
        <dbReference type="EMBL" id="EIN04493.1"/>
    </source>
</evidence>
<dbReference type="GeneID" id="18881648"/>
<feature type="region of interest" description="Disordered" evidence="5">
    <location>
        <begin position="125"/>
        <end position="190"/>
    </location>
</feature>
<dbReference type="Proteomes" id="UP000054196">
    <property type="component" value="Unassembled WGS sequence"/>
</dbReference>
<dbReference type="PANTHER" id="PTHR11040">
    <property type="entry name" value="ZINC/IRON TRANSPORTER"/>
    <property type="match status" value="1"/>
</dbReference>
<evidence type="ECO:0000256" key="3">
    <source>
        <dbReference type="ARBA" id="ARBA00022989"/>
    </source>
</evidence>
<feature type="transmembrane region" description="Helical" evidence="6">
    <location>
        <begin position="472"/>
        <end position="495"/>
    </location>
</feature>
<sequence>MTPATLEWSDGSDRTADLRRRLGAMGIIFSISLFAVSFPTLSKKVSFLRIPKVVFFIGKHFGTGVILSTAFVHMLQDAFEVLLDPETKKVSDIGDWVGIIVLASLISIFLVEYISTSYVDQMNADDPDPEYGHDHLDHAHAHSRSHSHSHPHSRNRSKDADRVDGTVPSERAPLLPLTTQSSHNANTLPQYDGRSARRQLSYSHYHPADSAPALPPAAPGPEPYAYHVLEGHHRHESREEHALHHGRMPRTRTQNSSVVTAYTGPGAFTVDLGAVPEADAHSHSHAHTHARPSLDSALAGTIRTAKGAKDRRPVSYGPEEFGQGHIVGVGHVHRHGEGVGHHAHGLEETEEEEDEQDRPLDELDCDHAREHEHEHEHAHEGDDHPISPAQAAAIRKRQVVSILVLQLGIMMHSSIIGVTLSITSGPEFASLLIAVAFHQLFEGLSLGIRIASLPSPARASFEKAGRDRLGRLLKPTLAVLFAITVPVGVGSGLLAFGSGTMGSGMRLWQGIMSAVSAGMLIYAACVEMLAGDFVMDPLLWRSGLGRQALALASLLLGAGMMAVLGRYD</sequence>
<feature type="transmembrane region" description="Helical" evidence="6">
    <location>
        <begin position="53"/>
        <end position="76"/>
    </location>
</feature>
<feature type="compositionally biased region" description="Basic and acidic residues" evidence="5">
    <location>
        <begin position="337"/>
        <end position="347"/>
    </location>
</feature>
<dbReference type="GO" id="GO:0005886">
    <property type="term" value="C:plasma membrane"/>
    <property type="evidence" value="ECO:0007669"/>
    <property type="project" value="TreeGrafter"/>
</dbReference>
<comment type="subcellular location">
    <subcellularLocation>
        <location evidence="1">Membrane</location>
        <topology evidence="1">Multi-pass membrane protein</topology>
    </subcellularLocation>
</comment>
<feature type="transmembrane region" description="Helical" evidence="6">
    <location>
        <begin position="507"/>
        <end position="529"/>
    </location>
</feature>
<dbReference type="PANTHER" id="PTHR11040:SF44">
    <property type="entry name" value="PROTEIN ZNTC-RELATED"/>
    <property type="match status" value="1"/>
</dbReference>
<organism evidence="7 8">
    <name type="scientific">Punctularia strigosozonata (strain HHB-11173)</name>
    <name type="common">White-rot fungus</name>
    <dbReference type="NCBI Taxonomy" id="741275"/>
    <lineage>
        <taxon>Eukaryota</taxon>
        <taxon>Fungi</taxon>
        <taxon>Dikarya</taxon>
        <taxon>Basidiomycota</taxon>
        <taxon>Agaricomycotina</taxon>
        <taxon>Agaricomycetes</taxon>
        <taxon>Corticiales</taxon>
        <taxon>Punctulariaceae</taxon>
        <taxon>Punctularia</taxon>
    </lineage>
</organism>